<protein>
    <submittedName>
        <fullName evidence="1">Uncharacterized protein</fullName>
    </submittedName>
</protein>
<organism evidence="1">
    <name type="scientific">marine sediment metagenome</name>
    <dbReference type="NCBI Taxonomy" id="412755"/>
    <lineage>
        <taxon>unclassified sequences</taxon>
        <taxon>metagenomes</taxon>
        <taxon>ecological metagenomes</taxon>
    </lineage>
</organism>
<evidence type="ECO:0000313" key="1">
    <source>
        <dbReference type="EMBL" id="GAI40991.1"/>
    </source>
</evidence>
<sequence length="33" mass="3907">GHGHRPGISPPPYYWYIQHTHRDNTKYTIKTKG</sequence>
<gene>
    <name evidence="1" type="ORF">S06H3_46447</name>
</gene>
<dbReference type="EMBL" id="BARV01029088">
    <property type="protein sequence ID" value="GAI40991.1"/>
    <property type="molecule type" value="Genomic_DNA"/>
</dbReference>
<name>X1PEW0_9ZZZZ</name>
<dbReference type="AlphaFoldDB" id="X1PEW0"/>
<feature type="non-terminal residue" evidence="1">
    <location>
        <position position="1"/>
    </location>
</feature>
<reference evidence="1" key="1">
    <citation type="journal article" date="2014" name="Front. Microbiol.">
        <title>High frequency of phylogenetically diverse reductive dehalogenase-homologous genes in deep subseafloor sedimentary metagenomes.</title>
        <authorList>
            <person name="Kawai M."/>
            <person name="Futagami T."/>
            <person name="Toyoda A."/>
            <person name="Takaki Y."/>
            <person name="Nishi S."/>
            <person name="Hori S."/>
            <person name="Arai W."/>
            <person name="Tsubouchi T."/>
            <person name="Morono Y."/>
            <person name="Uchiyama I."/>
            <person name="Ito T."/>
            <person name="Fujiyama A."/>
            <person name="Inagaki F."/>
            <person name="Takami H."/>
        </authorList>
    </citation>
    <scope>NUCLEOTIDE SEQUENCE</scope>
    <source>
        <strain evidence="1">Expedition CK06-06</strain>
    </source>
</reference>
<proteinExistence type="predicted"/>
<accession>X1PEW0</accession>
<comment type="caution">
    <text evidence="1">The sequence shown here is derived from an EMBL/GenBank/DDBJ whole genome shotgun (WGS) entry which is preliminary data.</text>
</comment>